<dbReference type="EMBL" id="GDID01007023">
    <property type="protein sequence ID" value="JAP89583.1"/>
    <property type="molecule type" value="Transcribed_RNA"/>
</dbReference>
<feature type="non-terminal residue" evidence="3">
    <location>
        <position position="1"/>
    </location>
</feature>
<reference evidence="3" key="1">
    <citation type="submission" date="2015-07" db="EMBL/GenBank/DDBJ databases">
        <title>Adaptation to a free-living lifestyle via gene acquisitions in the diplomonad Trepomonas sp. PC1.</title>
        <authorList>
            <person name="Xu F."/>
            <person name="Jerlstrom-Hultqvist J."/>
            <person name="Kolisko M."/>
            <person name="Simpson A.G.B."/>
            <person name="Roger A.J."/>
            <person name="Svard S.G."/>
            <person name="Andersson J.O."/>
        </authorList>
    </citation>
    <scope>NUCLEOTIDE SEQUENCE</scope>
    <source>
        <strain evidence="3">PC1</strain>
    </source>
</reference>
<organism evidence="3">
    <name type="scientific">Trepomonas sp. PC1</name>
    <dbReference type="NCBI Taxonomy" id="1076344"/>
    <lineage>
        <taxon>Eukaryota</taxon>
        <taxon>Metamonada</taxon>
        <taxon>Diplomonadida</taxon>
        <taxon>Hexamitidae</taxon>
        <taxon>Hexamitinae</taxon>
        <taxon>Trepomonas</taxon>
    </lineage>
</organism>
<proteinExistence type="predicted"/>
<protein>
    <submittedName>
        <fullName evidence="3">Uncharacterized protein</fullName>
    </submittedName>
</protein>
<accession>A0A146JXZ1</accession>
<dbReference type="AlphaFoldDB" id="A0A146JXZ1"/>
<evidence type="ECO:0000313" key="3">
    <source>
        <dbReference type="EMBL" id="JAP89583.1"/>
    </source>
</evidence>
<evidence type="ECO:0000256" key="1">
    <source>
        <dbReference type="SAM" id="Coils"/>
    </source>
</evidence>
<evidence type="ECO:0000256" key="2">
    <source>
        <dbReference type="SAM" id="MobiDB-lite"/>
    </source>
</evidence>
<sequence length="432" mass="51694">KNVDYYLRTVALMRVGLTQADIQPPEYIHYLNLYKNKQIAKMYFDLHQEFYQESMQMLENEISNIIESQCLCRAEVIHENLEMYTKEVTNQKIFNDDIKRFLDFLKTQQKNLALQQHKMQEYQRKQDEDIRRQNEFKHTQSYRIVCKDFETLELNRAQRVLDNEQQLLQKSARVMKRIEEQFEKNQTKRVEVIKQIAQRASQKCARHFQKVSQLYEEADLIMQMEDQELRKTMTLKRVPSTPTVKARSESSQTSGLSKKQKQSGFTPILQLKDLQCVSSIKKAFESNLQRSLALNQEFRKSQVEKFRSKSLKWDEKVKQIEKERRELDKQIAAQQKEKEQHKLELQSFKVLQNINKKSTSIKQLDFIAANSKQIQTKQKLLQKSLQLTKNEELKKREEKRFQELFMLKDSLQTATKGTEFYKQLKLRISQLE</sequence>
<keyword evidence="1" id="KW-0175">Coiled coil</keyword>
<name>A0A146JXZ1_9EUKA</name>
<feature type="compositionally biased region" description="Polar residues" evidence="2">
    <location>
        <begin position="249"/>
        <end position="261"/>
    </location>
</feature>
<feature type="region of interest" description="Disordered" evidence="2">
    <location>
        <begin position="238"/>
        <end position="261"/>
    </location>
</feature>
<gene>
    <name evidence="3" type="ORF">TPC1_30922</name>
</gene>
<feature type="coiled-coil region" evidence="1">
    <location>
        <begin position="310"/>
        <end position="344"/>
    </location>
</feature>